<name>A0A8D2JHA2_VARKO</name>
<dbReference type="GO" id="GO:0007165">
    <property type="term" value="P:signal transduction"/>
    <property type="evidence" value="ECO:0007669"/>
    <property type="project" value="InterPro"/>
</dbReference>
<feature type="region of interest" description="Disordered" evidence="2">
    <location>
        <begin position="310"/>
        <end position="350"/>
    </location>
</feature>
<dbReference type="CDD" id="cd04376">
    <property type="entry name" value="RhoGAP_ARHGAP6"/>
    <property type="match status" value="1"/>
</dbReference>
<evidence type="ECO:0000256" key="2">
    <source>
        <dbReference type="SAM" id="MobiDB-lite"/>
    </source>
</evidence>
<dbReference type="PANTHER" id="PTHR12635">
    <property type="entry name" value="RHO-GTPASE-ACTIVATING PROTEIN 6 FAMILY MEMBER"/>
    <property type="match status" value="1"/>
</dbReference>
<dbReference type="GO" id="GO:0005856">
    <property type="term" value="C:cytoskeleton"/>
    <property type="evidence" value="ECO:0007669"/>
    <property type="project" value="UniProtKB-ARBA"/>
</dbReference>
<feature type="region of interest" description="Disordered" evidence="2">
    <location>
        <begin position="85"/>
        <end position="118"/>
    </location>
</feature>
<organism evidence="4 5">
    <name type="scientific">Varanus komodoensis</name>
    <name type="common">Komodo dragon</name>
    <dbReference type="NCBI Taxonomy" id="61221"/>
    <lineage>
        <taxon>Eukaryota</taxon>
        <taxon>Metazoa</taxon>
        <taxon>Chordata</taxon>
        <taxon>Craniata</taxon>
        <taxon>Vertebrata</taxon>
        <taxon>Euteleostomi</taxon>
        <taxon>Lepidosauria</taxon>
        <taxon>Squamata</taxon>
        <taxon>Bifurcata</taxon>
        <taxon>Unidentata</taxon>
        <taxon>Episquamata</taxon>
        <taxon>Toxicofera</taxon>
        <taxon>Anguimorpha</taxon>
        <taxon>Paleoanguimorpha</taxon>
        <taxon>Varanoidea</taxon>
        <taxon>Varanidae</taxon>
        <taxon>Varanus</taxon>
    </lineage>
</organism>
<feature type="region of interest" description="Disordered" evidence="2">
    <location>
        <begin position="915"/>
        <end position="942"/>
    </location>
</feature>
<proteinExistence type="predicted"/>
<dbReference type="InterPro" id="IPR041852">
    <property type="entry name" value="ARHGAP6_RhoGAP"/>
</dbReference>
<evidence type="ECO:0000313" key="5">
    <source>
        <dbReference type="Proteomes" id="UP000694545"/>
    </source>
</evidence>
<dbReference type="GO" id="GO:0005096">
    <property type="term" value="F:GTPase activator activity"/>
    <property type="evidence" value="ECO:0007669"/>
    <property type="project" value="UniProtKB-KW"/>
</dbReference>
<dbReference type="GeneID" id="123024478"/>
<dbReference type="AlphaFoldDB" id="A0A8D2JHA2"/>
<feature type="region of interest" description="Disordered" evidence="2">
    <location>
        <begin position="238"/>
        <end position="264"/>
    </location>
</feature>
<keyword evidence="5" id="KW-1185">Reference proteome</keyword>
<dbReference type="OrthoDB" id="10024839at2759"/>
<sequence length="969" mass="107733">MSAHSLLNSVFSCSSSPAGSASPSSRSLSKRRLRQTRSLDPAVIGRSSWEEAAAEAAARVPRDRAAGSPSAECLAAASSRALLRPAGGAAPQQGASSLSTPSTPLDKSPSGSFHFDYESPRGKRHTAWELPFLARAPSASALSSAPGGGGANSIFFSPRKWLQQRRGPPLPSSHPCAYVVWKSEGDFTWNSMSGHSVRLKSVPVQSLSELERARLQEVAFYQLQQECDLGCQITIPKDGQKRKKSLRKKLDSLGKEKNKDKEFVPQAFGMPLSQVIANDRAYKLKQDTQKEEQRDVSEFVASLLPFGNKRQNKELSSSNSSLSSTSETPNESTTPNTPEAAPRTRRRGAMSVDSITDLDDSQSRLLEALQLSLPAEAQNKKEKSRDKKLSLNPIYRQVPRLVDSCCQHLEKHGLQTVGIFRVGSSKKRVRQLREEFDRGVDVILDEEHSIHDVAALLKEFLRDMPDPLLTRELYTPFINTLLLEPHEQLSTLQLLIYLLPPCNCDTLHRLLQFLATVASHAEDRIDQDSQEIPGNKMTSLNLATIFGPNLLHKQKTTDKEFTVQSTARAEESTAIIAVVQKMIENYETLFMVPADLQNEVLISLLETDPDVVDYLLRRKASQSSSPEMLQSEVSFSMEGRHSSIDSNRVSSGDISPYDNNSPVLSERSLLAMQEDTSLNSEKLFKVPEQCTLVSSFQPKSRENSLGSWFGKDVSEDYFDIWGTWHSTLKSGSKDREMTGSYGDIYESSSLRPGQCSLSQGNLSLPSPQWQESNTELDNGKQIIRRSQTTAALPEYRPHLPLSRVCSTPQIAGRRNSSQSSSEQQLPKSDTEHLVLRDTDVTCWHSSSKPWHLKQAEGLRKERPPPPYPDKARPGSTSPLQAAEHALWRPRRPDLRPGAAGARVMTQVPEQPALCEEQQDHVEGEGPTADSEQNSNNLAEPDWHDWQRDRWQIWEILSPDNPDALPETLV</sequence>
<reference evidence="4" key="2">
    <citation type="submission" date="2025-09" db="UniProtKB">
        <authorList>
            <consortium name="Ensembl"/>
        </authorList>
    </citation>
    <scope>IDENTIFICATION</scope>
</reference>
<accession>A0A8D2JHA2</accession>
<dbReference type="CTD" id="395"/>
<dbReference type="PROSITE" id="PS50238">
    <property type="entry name" value="RHOGAP"/>
    <property type="match status" value="1"/>
</dbReference>
<dbReference type="GO" id="GO:1902533">
    <property type="term" value="P:positive regulation of intracellular signal transduction"/>
    <property type="evidence" value="ECO:0007669"/>
    <property type="project" value="UniProtKB-ARBA"/>
</dbReference>
<dbReference type="Pfam" id="PF00620">
    <property type="entry name" value="RhoGAP"/>
    <property type="match status" value="1"/>
</dbReference>
<dbReference type="PANTHER" id="PTHR12635:SF7">
    <property type="entry name" value="RHO GTPASE ACTIVATING PROTEIN 6-RELATED"/>
    <property type="match status" value="1"/>
</dbReference>
<feature type="region of interest" description="Disordered" evidence="2">
    <location>
        <begin position="1"/>
        <end position="44"/>
    </location>
</feature>
<protein>
    <submittedName>
        <fullName evidence="4">Rho GTPase activating protein 6</fullName>
    </submittedName>
</protein>
<dbReference type="FunFam" id="1.10.555.10:FF:000017">
    <property type="entry name" value="Rho GTPase activating protein 6"/>
    <property type="match status" value="1"/>
</dbReference>
<keyword evidence="1" id="KW-0343">GTPase activation</keyword>
<evidence type="ECO:0000313" key="4">
    <source>
        <dbReference type="Ensembl" id="ENSVKKP00000008907.1"/>
    </source>
</evidence>
<gene>
    <name evidence="4" type="primary">ARHGAP6</name>
</gene>
<evidence type="ECO:0000259" key="3">
    <source>
        <dbReference type="PROSITE" id="PS50238"/>
    </source>
</evidence>
<dbReference type="InterPro" id="IPR000198">
    <property type="entry name" value="RhoGAP_dom"/>
</dbReference>
<dbReference type="RefSeq" id="XP_044288161.1">
    <property type="nucleotide sequence ID" value="XM_044432226.1"/>
</dbReference>
<feature type="compositionally biased region" description="Basic and acidic residues" evidence="2">
    <location>
        <begin position="248"/>
        <end position="263"/>
    </location>
</feature>
<dbReference type="Gene3D" id="1.10.555.10">
    <property type="entry name" value="Rho GTPase activation protein"/>
    <property type="match status" value="1"/>
</dbReference>
<dbReference type="SMART" id="SM00324">
    <property type="entry name" value="RhoGAP"/>
    <property type="match status" value="1"/>
</dbReference>
<dbReference type="Ensembl" id="ENSVKKT00000009135.1">
    <property type="protein sequence ID" value="ENSVKKP00000008907.1"/>
    <property type="gene ID" value="ENSVKKG00000006227.1"/>
</dbReference>
<dbReference type="SUPFAM" id="SSF48350">
    <property type="entry name" value="GTPase activation domain, GAP"/>
    <property type="match status" value="1"/>
</dbReference>
<feature type="compositionally biased region" description="Low complexity" evidence="2">
    <location>
        <begin position="314"/>
        <end position="339"/>
    </location>
</feature>
<feature type="region of interest" description="Disordered" evidence="2">
    <location>
        <begin position="793"/>
        <end position="832"/>
    </location>
</feature>
<dbReference type="InterPro" id="IPR008936">
    <property type="entry name" value="Rho_GTPase_activation_prot"/>
</dbReference>
<dbReference type="KEGG" id="vko:123024478"/>
<dbReference type="Proteomes" id="UP000694545">
    <property type="component" value="Unplaced"/>
</dbReference>
<feature type="compositionally biased region" description="Low complexity" evidence="2">
    <location>
        <begin position="85"/>
        <end position="95"/>
    </location>
</feature>
<feature type="compositionally biased region" description="Basic and acidic residues" evidence="2">
    <location>
        <begin position="853"/>
        <end position="863"/>
    </location>
</feature>
<dbReference type="OMA" id="WHSTLKC"/>
<feature type="domain" description="Rho-GAP" evidence="3">
    <location>
        <begin position="389"/>
        <end position="590"/>
    </location>
</feature>
<feature type="compositionally biased region" description="Low complexity" evidence="2">
    <location>
        <begin position="1"/>
        <end position="27"/>
    </location>
</feature>
<feature type="compositionally biased region" description="Polar residues" evidence="2">
    <location>
        <begin position="96"/>
        <end position="111"/>
    </location>
</feature>
<evidence type="ECO:0000256" key="1">
    <source>
        <dbReference type="ARBA" id="ARBA00022468"/>
    </source>
</evidence>
<dbReference type="InterPro" id="IPR037863">
    <property type="entry name" value="RHOGAP6/36"/>
</dbReference>
<feature type="region of interest" description="Disordered" evidence="2">
    <location>
        <begin position="845"/>
        <end position="885"/>
    </location>
</feature>
<reference evidence="4" key="1">
    <citation type="submission" date="2025-08" db="UniProtKB">
        <authorList>
            <consortium name="Ensembl"/>
        </authorList>
    </citation>
    <scope>IDENTIFICATION</scope>
</reference>